<dbReference type="RefSeq" id="WP_085414870.1">
    <property type="nucleotide sequence ID" value="NZ_WAEL01000001.1"/>
</dbReference>
<keyword evidence="1" id="KW-0732">Signal</keyword>
<organism evidence="2 3">
    <name type="scientific">Fibrivirga algicola</name>
    <dbReference type="NCBI Taxonomy" id="2950420"/>
    <lineage>
        <taxon>Bacteria</taxon>
        <taxon>Pseudomonadati</taxon>
        <taxon>Bacteroidota</taxon>
        <taxon>Cytophagia</taxon>
        <taxon>Cytophagales</taxon>
        <taxon>Spirosomataceae</taxon>
        <taxon>Fibrivirga</taxon>
    </lineage>
</organism>
<feature type="signal peptide" evidence="1">
    <location>
        <begin position="1"/>
        <end position="20"/>
    </location>
</feature>
<sequence length="178" mass="19514">MRSTLLTITLISALATASVAQVPTAAVPNSLTKATTSTTAKTPAMVMRAKKTTSREVPDTYKGRVLTVGSGGGIVGKETTYILLDDGRLFTRKSGQLSYTFIGNQTADNTKKVFWSVEDRCAIRKTTYNKPGNLYRFVSWRKGKELHKVAWAPGDKTLPPNYEQVYTGFMGMIPPTLK</sequence>
<dbReference type="Proteomes" id="UP000606008">
    <property type="component" value="Unassembled WGS sequence"/>
</dbReference>
<accession>A0ABX0Q9Z0</accession>
<protein>
    <submittedName>
        <fullName evidence="2">FAD-binding oxidoreductase</fullName>
    </submittedName>
</protein>
<feature type="chain" id="PRO_5045578565" evidence="1">
    <location>
        <begin position="21"/>
        <end position="178"/>
    </location>
</feature>
<evidence type="ECO:0000313" key="3">
    <source>
        <dbReference type="Proteomes" id="UP000606008"/>
    </source>
</evidence>
<name>A0ABX0Q9Z0_9BACT</name>
<evidence type="ECO:0000313" key="2">
    <source>
        <dbReference type="EMBL" id="NID09010.1"/>
    </source>
</evidence>
<evidence type="ECO:0000256" key="1">
    <source>
        <dbReference type="SAM" id="SignalP"/>
    </source>
</evidence>
<reference evidence="2" key="1">
    <citation type="submission" date="2024-05" db="EMBL/GenBank/DDBJ databases">
        <authorList>
            <person name="Jung D.-H."/>
        </authorList>
    </citation>
    <scope>NUCLEOTIDE SEQUENCE</scope>
    <source>
        <strain evidence="2">JA-25</strain>
    </source>
</reference>
<gene>
    <name evidence="2" type="ORF">F7231_02405</name>
</gene>
<comment type="caution">
    <text evidence="2">The sequence shown here is derived from an EMBL/GenBank/DDBJ whole genome shotgun (WGS) entry which is preliminary data.</text>
</comment>
<dbReference type="EMBL" id="WAEL01000001">
    <property type="protein sequence ID" value="NID09010.1"/>
    <property type="molecule type" value="Genomic_DNA"/>
</dbReference>
<proteinExistence type="predicted"/>
<keyword evidence="3" id="KW-1185">Reference proteome</keyword>